<keyword evidence="9" id="KW-1185">Reference proteome</keyword>
<keyword evidence="3" id="KW-0274">FAD</keyword>
<dbReference type="PANTHER" id="PTHR43716">
    <property type="entry name" value="D-2-HYDROXYGLUTARATE DEHYDROGENASE, MITOCHONDRIAL"/>
    <property type="match status" value="1"/>
</dbReference>
<evidence type="ECO:0000256" key="2">
    <source>
        <dbReference type="ARBA" id="ARBA00022630"/>
    </source>
</evidence>
<feature type="compositionally biased region" description="Basic and acidic residues" evidence="6">
    <location>
        <begin position="33"/>
        <end position="51"/>
    </location>
</feature>
<dbReference type="FunFam" id="3.30.465.10:FF:000001">
    <property type="entry name" value="D-2-hydroxyglutarate dehydrogenase, mitochondrial"/>
    <property type="match status" value="1"/>
</dbReference>
<keyword evidence="2" id="KW-0285">Flavoprotein</keyword>
<dbReference type="Gene3D" id="3.30.70.2190">
    <property type="match status" value="1"/>
</dbReference>
<feature type="region of interest" description="Disordered" evidence="6">
    <location>
        <begin position="164"/>
        <end position="212"/>
    </location>
</feature>
<comment type="cofactor">
    <cofactor evidence="1">
        <name>FAD</name>
        <dbReference type="ChEBI" id="CHEBI:57692"/>
    </cofactor>
</comment>
<evidence type="ECO:0000256" key="1">
    <source>
        <dbReference type="ARBA" id="ARBA00001974"/>
    </source>
</evidence>
<dbReference type="InterPro" id="IPR016167">
    <property type="entry name" value="FAD-bd_PCMH_sub1"/>
</dbReference>
<dbReference type="STRING" id="4540.A0A3L6TDM9"/>
<dbReference type="InterPro" id="IPR004113">
    <property type="entry name" value="FAD-bd_oxidored_4_C"/>
</dbReference>
<dbReference type="AlphaFoldDB" id="A0A3L6TDM9"/>
<feature type="compositionally biased region" description="Low complexity" evidence="6">
    <location>
        <begin position="20"/>
        <end position="31"/>
    </location>
</feature>
<dbReference type="InterPro" id="IPR016166">
    <property type="entry name" value="FAD-bd_PCMH"/>
</dbReference>
<evidence type="ECO:0000256" key="6">
    <source>
        <dbReference type="SAM" id="MobiDB-lite"/>
    </source>
</evidence>
<evidence type="ECO:0000313" key="8">
    <source>
        <dbReference type="EMBL" id="RLN35608.1"/>
    </source>
</evidence>
<dbReference type="FunFam" id="3.30.43.10:FF:000002">
    <property type="entry name" value="D-2-hydroxyglutarate dehydrogenase, mitochondrial"/>
    <property type="match status" value="1"/>
</dbReference>
<dbReference type="Gene3D" id="3.30.465.10">
    <property type="match status" value="1"/>
</dbReference>
<dbReference type="OrthoDB" id="5332616at2759"/>
<accession>A0A3L6TDM9</accession>
<gene>
    <name evidence="8" type="ORF">C2845_PM03G21940</name>
</gene>
<dbReference type="InterPro" id="IPR051264">
    <property type="entry name" value="FAD-oxidored/transferase_4"/>
</dbReference>
<dbReference type="SUPFAM" id="SSF56176">
    <property type="entry name" value="FAD-binding/transporter-associated domain-like"/>
    <property type="match status" value="1"/>
</dbReference>
<dbReference type="PANTHER" id="PTHR43716:SF1">
    <property type="entry name" value="D-2-HYDROXYGLUTARATE DEHYDROGENASE, MITOCHONDRIAL"/>
    <property type="match status" value="1"/>
</dbReference>
<dbReference type="GO" id="GO:0071949">
    <property type="term" value="F:FAD binding"/>
    <property type="evidence" value="ECO:0007669"/>
    <property type="project" value="InterPro"/>
</dbReference>
<evidence type="ECO:0000313" key="9">
    <source>
        <dbReference type="Proteomes" id="UP000275267"/>
    </source>
</evidence>
<reference evidence="9" key="1">
    <citation type="journal article" date="2019" name="Nat. Commun.">
        <title>The genome of broomcorn millet.</title>
        <authorList>
            <person name="Zou C."/>
            <person name="Miki D."/>
            <person name="Li D."/>
            <person name="Tang Q."/>
            <person name="Xiao L."/>
            <person name="Rajput S."/>
            <person name="Deng P."/>
            <person name="Jia W."/>
            <person name="Huang R."/>
            <person name="Zhang M."/>
            <person name="Sun Y."/>
            <person name="Hu J."/>
            <person name="Fu X."/>
            <person name="Schnable P.S."/>
            <person name="Li F."/>
            <person name="Zhang H."/>
            <person name="Feng B."/>
            <person name="Zhu X."/>
            <person name="Liu R."/>
            <person name="Schnable J.C."/>
            <person name="Zhu J.-K."/>
            <person name="Zhang H."/>
        </authorList>
    </citation>
    <scope>NUCLEOTIDE SEQUENCE [LARGE SCALE GENOMIC DNA]</scope>
</reference>
<dbReference type="Pfam" id="PF02913">
    <property type="entry name" value="FAD-oxidase_C"/>
    <property type="match status" value="1"/>
</dbReference>
<dbReference type="EMBL" id="PQIB02000002">
    <property type="protein sequence ID" value="RLN35608.1"/>
    <property type="molecule type" value="Genomic_DNA"/>
</dbReference>
<evidence type="ECO:0000256" key="5">
    <source>
        <dbReference type="ARBA" id="ARBA00039003"/>
    </source>
</evidence>
<dbReference type="InterPro" id="IPR006094">
    <property type="entry name" value="Oxid_FAD_bind_N"/>
</dbReference>
<feature type="region of interest" description="Disordered" evidence="6">
    <location>
        <begin position="14"/>
        <end position="79"/>
    </location>
</feature>
<dbReference type="InterPro" id="IPR016164">
    <property type="entry name" value="FAD-linked_Oxase-like_C"/>
</dbReference>
<evidence type="ECO:0000256" key="3">
    <source>
        <dbReference type="ARBA" id="ARBA00022827"/>
    </source>
</evidence>
<dbReference type="Gene3D" id="3.30.43.10">
    <property type="entry name" value="Uridine Diphospho-n-acetylenolpyruvylglucosamine Reductase, domain 2"/>
    <property type="match status" value="1"/>
</dbReference>
<dbReference type="InterPro" id="IPR036318">
    <property type="entry name" value="FAD-bd_PCMH-like_sf"/>
</dbReference>
<feature type="compositionally biased region" description="Low complexity" evidence="6">
    <location>
        <begin position="200"/>
        <end position="212"/>
    </location>
</feature>
<protein>
    <recommendedName>
        <fullName evidence="5">D-2-hydroxyglutarate dehydrogenase</fullName>
        <ecNumber evidence="5">1.1.99.39</ecNumber>
    </recommendedName>
</protein>
<dbReference type="GO" id="GO:0051990">
    <property type="term" value="F:(R)-2-hydroxyglutarate dehydrogenase activity"/>
    <property type="evidence" value="ECO:0007669"/>
    <property type="project" value="UniProtKB-EC"/>
</dbReference>
<dbReference type="Proteomes" id="UP000275267">
    <property type="component" value="Unassembled WGS sequence"/>
</dbReference>
<evidence type="ECO:0000259" key="7">
    <source>
        <dbReference type="PROSITE" id="PS51387"/>
    </source>
</evidence>
<evidence type="ECO:0000256" key="4">
    <source>
        <dbReference type="ARBA" id="ARBA00023002"/>
    </source>
</evidence>
<organism evidence="8 9">
    <name type="scientific">Panicum miliaceum</name>
    <name type="common">Proso millet</name>
    <name type="synonym">Broomcorn millet</name>
    <dbReference type="NCBI Taxonomy" id="4540"/>
    <lineage>
        <taxon>Eukaryota</taxon>
        <taxon>Viridiplantae</taxon>
        <taxon>Streptophyta</taxon>
        <taxon>Embryophyta</taxon>
        <taxon>Tracheophyta</taxon>
        <taxon>Spermatophyta</taxon>
        <taxon>Magnoliopsida</taxon>
        <taxon>Liliopsida</taxon>
        <taxon>Poales</taxon>
        <taxon>Poaceae</taxon>
        <taxon>PACMAD clade</taxon>
        <taxon>Panicoideae</taxon>
        <taxon>Panicodae</taxon>
        <taxon>Paniceae</taxon>
        <taxon>Panicinae</taxon>
        <taxon>Panicum</taxon>
        <taxon>Panicum sect. Panicum</taxon>
    </lineage>
</organism>
<comment type="caution">
    <text evidence="8">The sequence shown here is derived from an EMBL/GenBank/DDBJ whole genome shotgun (WGS) entry which is preliminary data.</text>
</comment>
<keyword evidence="4" id="KW-0560">Oxidoreductase</keyword>
<dbReference type="GO" id="GO:0005739">
    <property type="term" value="C:mitochondrion"/>
    <property type="evidence" value="ECO:0007669"/>
    <property type="project" value="TreeGrafter"/>
</dbReference>
<dbReference type="EC" id="1.1.99.39" evidence="5"/>
<dbReference type="FunFam" id="3.30.70.2190:FF:000001">
    <property type="entry name" value="D-2-hydroxyglutarate dehydrogenase mitochondrial"/>
    <property type="match status" value="1"/>
</dbReference>
<dbReference type="PROSITE" id="PS51387">
    <property type="entry name" value="FAD_PCMH"/>
    <property type="match status" value="1"/>
</dbReference>
<dbReference type="InterPro" id="IPR016169">
    <property type="entry name" value="FAD-bd_PCMH_sub2"/>
</dbReference>
<dbReference type="SUPFAM" id="SSF55103">
    <property type="entry name" value="FAD-linked oxidases, C-terminal domain"/>
    <property type="match status" value="1"/>
</dbReference>
<proteinExistence type="predicted"/>
<sequence>MKTEAIFPPISNLFRFGDSAGAVPRRPPAAGSEESRPRSRVKLTRERERECTTWPWTGGGDVAGRQKPPPPPAGPLVGSRRLAAEGLPAEAETRLRRAATAAGRQGPPPEGLHNSRIAVAHGHTAHTRTAGPMDNFSVVTPSDKPATSWHQLIGDATQVASSSACLPAETVGSSSTPPQQSRAPPLPSSLPLRRHGASSEAGPEEGMARRAAAAARLLRRLGPLAAEPPMRGQHSANKASDVQKRTFGSAATHVQRNPAYSELNSDDVSYFKSILGDNGVVQDEDRIAVANVDWMGKYRGASQLLLLPKSITEVSKILSYCNTRRLAVVPQGGNTGLVGGSVPVYDEVIVSLAGMDKIISFDNVNGILTSEAGCVLENLSTFVENEGFIMPLDLGVKGSCHIGGNISTNAGGLRFIRYGSLHGNVLGLEVVLADGTILDMLTTLRKDNTGYDLKHLFIGSEGSLGVVTKISVLTPAKLPATNVAFLSCNDYTSCQKLLLAARRNLGEILSAFEFMDHHCIDLAMRHLEGVQNPLPSSQYKFYVLIETTGSDESAKLEAFLLRSMEDGLVSDGVIAQDISQASNFWRIREGISEASVKAGAVYKYDLSIPVEKLYDIVEEMRCRLGSY</sequence>
<dbReference type="Pfam" id="PF01565">
    <property type="entry name" value="FAD_binding_4"/>
    <property type="match status" value="1"/>
</dbReference>
<feature type="domain" description="FAD-binding PCMH-type" evidence="7">
    <location>
        <begin position="298"/>
        <end position="477"/>
    </location>
</feature>
<name>A0A3L6TDM9_PANMI</name>